<reference evidence="9 10" key="1">
    <citation type="submission" date="2015-11" db="EMBL/GenBank/DDBJ databases">
        <title>The genome of Candidatus Endoriftia persephone in Ridgeia piscesae and population structure of the North Eastern Pacific vestimentiferan symbionts.</title>
        <authorList>
            <person name="Perez M."/>
            <person name="Juniper K.S."/>
        </authorList>
    </citation>
    <scope>NUCLEOTIDE SEQUENCE [LARGE SCALE GENOMIC DNA]</scope>
    <source>
        <strain evidence="8">Ind10</strain>
        <strain evidence="7">Ind11</strain>
    </source>
</reference>
<dbReference type="STRING" id="54398.Ga0074115_11232"/>
<evidence type="ECO:0000256" key="1">
    <source>
        <dbReference type="ARBA" id="ARBA00004651"/>
    </source>
</evidence>
<dbReference type="EMBL" id="LMXI01000423">
    <property type="protein sequence ID" value="KRT58028.1"/>
    <property type="molecule type" value="Genomic_DNA"/>
</dbReference>
<dbReference type="GO" id="GO:0005886">
    <property type="term" value="C:plasma membrane"/>
    <property type="evidence" value="ECO:0007669"/>
    <property type="project" value="UniProtKB-SubCell"/>
</dbReference>
<dbReference type="Proteomes" id="UP000051276">
    <property type="component" value="Unassembled WGS sequence"/>
</dbReference>
<evidence type="ECO:0000313" key="9">
    <source>
        <dbReference type="Proteomes" id="UP000051276"/>
    </source>
</evidence>
<dbReference type="InterPro" id="IPR022791">
    <property type="entry name" value="L-PG_synthase/AglD"/>
</dbReference>
<dbReference type="AlphaFoldDB" id="A0A0T5YWS7"/>
<comment type="subcellular location">
    <subcellularLocation>
        <location evidence="1">Cell membrane</location>
        <topology evidence="1">Multi-pass membrane protein</topology>
    </subcellularLocation>
</comment>
<evidence type="ECO:0000256" key="5">
    <source>
        <dbReference type="ARBA" id="ARBA00023136"/>
    </source>
</evidence>
<evidence type="ECO:0000313" key="7">
    <source>
        <dbReference type="EMBL" id="KRT54977.1"/>
    </source>
</evidence>
<dbReference type="Pfam" id="PF03706">
    <property type="entry name" value="LPG_synthase_TM"/>
    <property type="match status" value="1"/>
</dbReference>
<evidence type="ECO:0000313" key="10">
    <source>
        <dbReference type="Proteomes" id="UP000051634"/>
    </source>
</evidence>
<feature type="transmembrane region" description="Helical" evidence="6">
    <location>
        <begin position="36"/>
        <end position="59"/>
    </location>
</feature>
<accession>A0A0T5YWS7</accession>
<protein>
    <submittedName>
        <fullName evidence="7">Uncharacterized membrane protein YbhN, UPF0104 family</fullName>
    </submittedName>
</protein>
<name>A0A0T5YWS7_9GAMM</name>
<keyword evidence="5 6" id="KW-0472">Membrane</keyword>
<keyword evidence="10" id="KW-1185">Reference proteome</keyword>
<proteinExistence type="predicted"/>
<feature type="transmembrane region" description="Helical" evidence="6">
    <location>
        <begin position="277"/>
        <end position="299"/>
    </location>
</feature>
<comment type="caution">
    <text evidence="7">The sequence shown here is derived from an EMBL/GenBank/DDBJ whole genome shotgun (WGS) entry which is preliminary data.</text>
</comment>
<organism evidence="7 10">
    <name type="scientific">endosymbiont of Ridgeia piscesae</name>
    <dbReference type="NCBI Taxonomy" id="54398"/>
    <lineage>
        <taxon>Bacteria</taxon>
        <taxon>Pseudomonadati</taxon>
        <taxon>Pseudomonadota</taxon>
        <taxon>Gammaproteobacteria</taxon>
        <taxon>sulfur-oxidizing symbionts</taxon>
    </lineage>
</organism>
<evidence type="ECO:0000256" key="6">
    <source>
        <dbReference type="SAM" id="Phobius"/>
    </source>
</evidence>
<feature type="transmembrane region" description="Helical" evidence="6">
    <location>
        <begin position="148"/>
        <end position="166"/>
    </location>
</feature>
<feature type="transmembrane region" description="Helical" evidence="6">
    <location>
        <begin position="245"/>
        <end position="265"/>
    </location>
</feature>
<feature type="transmembrane region" description="Helical" evidence="6">
    <location>
        <begin position="12"/>
        <end position="30"/>
    </location>
</feature>
<dbReference type="PATRIC" id="fig|54398.3.peg.1728"/>
<keyword evidence="4 6" id="KW-1133">Transmembrane helix</keyword>
<dbReference type="EMBL" id="LDXT01000085">
    <property type="protein sequence ID" value="KRT54977.1"/>
    <property type="molecule type" value="Genomic_DNA"/>
</dbReference>
<keyword evidence="2" id="KW-1003">Cell membrane</keyword>
<evidence type="ECO:0000256" key="4">
    <source>
        <dbReference type="ARBA" id="ARBA00022989"/>
    </source>
</evidence>
<dbReference type="Proteomes" id="UP000051634">
    <property type="component" value="Unassembled WGS sequence"/>
</dbReference>
<evidence type="ECO:0000256" key="2">
    <source>
        <dbReference type="ARBA" id="ARBA00022475"/>
    </source>
</evidence>
<evidence type="ECO:0000256" key="3">
    <source>
        <dbReference type="ARBA" id="ARBA00022692"/>
    </source>
</evidence>
<gene>
    <name evidence="7" type="ORF">Ga0074115_11232</name>
    <name evidence="8" type="ORF">Ga0076813_12716</name>
</gene>
<sequence length="305" mass="33276">MQPESGRGRSMLLWGVLFAVLLAAVEYWVGWGRILAAWRALSPIQILLAAGLVVTSYLMRTLRIHLHFLSATGGRFALSLRMVLLHNLFNNLLPMRAGELSLPLLMKRYFGVRRAETVGALLWFRFLDLLTLSLIGVAALLLWLDSAFAPALLIAPLMALLAPWLVPRLIAWSALRLPERWSERLQALRNGFPQARRQALINILFTLLNWSIKLGAFAWILFSLAETSAGAAWLGAIAGDLSSVLPMQGFAAAGTFEAGVMAVLVPTGTAAEQALSAAINLHLFLLGLSLLSGTLALLLGREHVI</sequence>
<feature type="transmembrane region" description="Helical" evidence="6">
    <location>
        <begin position="199"/>
        <end position="225"/>
    </location>
</feature>
<evidence type="ECO:0000313" key="8">
    <source>
        <dbReference type="EMBL" id="KRT58028.1"/>
    </source>
</evidence>
<feature type="transmembrane region" description="Helical" evidence="6">
    <location>
        <begin position="122"/>
        <end position="142"/>
    </location>
</feature>
<keyword evidence="3 6" id="KW-0812">Transmembrane</keyword>
<dbReference type="RefSeq" id="WP_233519269.1">
    <property type="nucleotide sequence ID" value="NZ_KQ556885.1"/>
</dbReference>